<evidence type="ECO:0008006" key="4">
    <source>
        <dbReference type="Google" id="ProtNLM"/>
    </source>
</evidence>
<comment type="caution">
    <text evidence="2">The sequence shown here is derived from an EMBL/GenBank/DDBJ whole genome shotgun (WGS) entry which is preliminary data.</text>
</comment>
<dbReference type="Proteomes" id="UP000799776">
    <property type="component" value="Unassembled WGS sequence"/>
</dbReference>
<comment type="similarity">
    <text evidence="1">Belongs to the CWC16 family.</text>
</comment>
<accession>A0A9P4I2V6</accession>
<sequence>MQGFNMGRYYAPSATDAPTFNKTHPLGSRAKPGGGLVVRFEMPSPVWCTSCKPGEVLIGQGVRFNAEKRKVGMYYSTPVWEFGMKHSVCGGRLVVRTEPGRGEYVVVEGGRRRDYGTKGEGGVGEAEGEIVTPEERERRRLDAFAAFEGKVGEKEQLARDRSRIEELKDKQDRSW</sequence>
<dbReference type="PANTHER" id="PTHR12111:SF2">
    <property type="entry name" value="SPLICING FACTOR YJU2B-RELATED"/>
    <property type="match status" value="1"/>
</dbReference>
<dbReference type="OrthoDB" id="360327at2759"/>
<dbReference type="Pfam" id="PF04502">
    <property type="entry name" value="Saf4_Yju2"/>
    <property type="match status" value="1"/>
</dbReference>
<proteinExistence type="inferred from homology"/>
<evidence type="ECO:0000313" key="2">
    <source>
        <dbReference type="EMBL" id="KAF2091710.1"/>
    </source>
</evidence>
<reference evidence="2" key="1">
    <citation type="journal article" date="2020" name="Stud. Mycol.">
        <title>101 Dothideomycetes genomes: a test case for predicting lifestyles and emergence of pathogens.</title>
        <authorList>
            <person name="Haridas S."/>
            <person name="Albert R."/>
            <person name="Binder M."/>
            <person name="Bloem J."/>
            <person name="Labutti K."/>
            <person name="Salamov A."/>
            <person name="Andreopoulos B."/>
            <person name="Baker S."/>
            <person name="Barry K."/>
            <person name="Bills G."/>
            <person name="Bluhm B."/>
            <person name="Cannon C."/>
            <person name="Castanera R."/>
            <person name="Culley D."/>
            <person name="Daum C."/>
            <person name="Ezra D."/>
            <person name="Gonzalez J."/>
            <person name="Henrissat B."/>
            <person name="Kuo A."/>
            <person name="Liang C."/>
            <person name="Lipzen A."/>
            <person name="Lutzoni F."/>
            <person name="Magnuson J."/>
            <person name="Mondo S."/>
            <person name="Nolan M."/>
            <person name="Ohm R."/>
            <person name="Pangilinan J."/>
            <person name="Park H.-J."/>
            <person name="Ramirez L."/>
            <person name="Alfaro M."/>
            <person name="Sun H."/>
            <person name="Tritt A."/>
            <person name="Yoshinaga Y."/>
            <person name="Zwiers L.-H."/>
            <person name="Turgeon B."/>
            <person name="Goodwin S."/>
            <person name="Spatafora J."/>
            <person name="Crous P."/>
            <person name="Grigoriev I."/>
        </authorList>
    </citation>
    <scope>NUCLEOTIDE SEQUENCE</scope>
    <source>
        <strain evidence="2">CBS 121410</strain>
    </source>
</reference>
<evidence type="ECO:0000256" key="1">
    <source>
        <dbReference type="ARBA" id="ARBA00005595"/>
    </source>
</evidence>
<dbReference type="GO" id="GO:0071014">
    <property type="term" value="C:post-mRNA release spliceosomal complex"/>
    <property type="evidence" value="ECO:0007669"/>
    <property type="project" value="TreeGrafter"/>
</dbReference>
<evidence type="ECO:0000313" key="3">
    <source>
        <dbReference type="Proteomes" id="UP000799776"/>
    </source>
</evidence>
<name>A0A9P4I2V6_9PEZI</name>
<feature type="non-terminal residue" evidence="2">
    <location>
        <position position="175"/>
    </location>
</feature>
<gene>
    <name evidence="2" type="ORF">K490DRAFT_16230</name>
</gene>
<dbReference type="InterPro" id="IPR007590">
    <property type="entry name" value="Saf4/Yju2"/>
</dbReference>
<dbReference type="EMBL" id="ML978711">
    <property type="protein sequence ID" value="KAF2091710.1"/>
    <property type="molecule type" value="Genomic_DNA"/>
</dbReference>
<dbReference type="GO" id="GO:0005684">
    <property type="term" value="C:U2-type spliceosomal complex"/>
    <property type="evidence" value="ECO:0007669"/>
    <property type="project" value="TreeGrafter"/>
</dbReference>
<dbReference type="AlphaFoldDB" id="A0A9P4I2V6"/>
<protein>
    <recommendedName>
        <fullName evidence="4">DUF572-domain-containing protein</fullName>
    </recommendedName>
</protein>
<dbReference type="GO" id="GO:0000398">
    <property type="term" value="P:mRNA splicing, via spliceosome"/>
    <property type="evidence" value="ECO:0007669"/>
    <property type="project" value="InterPro"/>
</dbReference>
<dbReference type="PANTHER" id="PTHR12111">
    <property type="entry name" value="SPLICING FACTOR YJU2"/>
    <property type="match status" value="1"/>
</dbReference>
<keyword evidence="3" id="KW-1185">Reference proteome</keyword>
<organism evidence="2 3">
    <name type="scientific">Saccharata proteae CBS 121410</name>
    <dbReference type="NCBI Taxonomy" id="1314787"/>
    <lineage>
        <taxon>Eukaryota</taxon>
        <taxon>Fungi</taxon>
        <taxon>Dikarya</taxon>
        <taxon>Ascomycota</taxon>
        <taxon>Pezizomycotina</taxon>
        <taxon>Dothideomycetes</taxon>
        <taxon>Dothideomycetes incertae sedis</taxon>
        <taxon>Botryosphaeriales</taxon>
        <taxon>Saccharataceae</taxon>
        <taxon>Saccharata</taxon>
    </lineage>
</organism>